<dbReference type="EMBL" id="LNZC01000002">
    <property type="protein sequence ID" value="KTD81931.1"/>
    <property type="molecule type" value="Genomic_DNA"/>
</dbReference>
<evidence type="ECO:0000313" key="2">
    <source>
        <dbReference type="Proteomes" id="UP000054662"/>
    </source>
</evidence>
<reference evidence="1 2" key="1">
    <citation type="submission" date="2015-11" db="EMBL/GenBank/DDBJ databases">
        <title>Genomic analysis of 38 Legionella species identifies large and diverse effector repertoires.</title>
        <authorList>
            <person name="Burstein D."/>
            <person name="Amaro F."/>
            <person name="Zusman T."/>
            <person name="Lifshitz Z."/>
            <person name="Cohen O."/>
            <person name="Gilbert J.A."/>
            <person name="Pupko T."/>
            <person name="Shuman H.A."/>
            <person name="Segal G."/>
        </authorList>
    </citation>
    <scope>NUCLEOTIDE SEQUENCE [LARGE SCALE GENOMIC DNA]</scope>
    <source>
        <strain evidence="1 2">ATCC 49508</strain>
    </source>
</reference>
<keyword evidence="2" id="KW-1185">Reference proteome</keyword>
<name>A0A0W1AKP7_9GAMM</name>
<accession>A0A0W1AKP7</accession>
<dbReference type="OrthoDB" id="9777312at2"/>
<evidence type="ECO:0000313" key="1">
    <source>
        <dbReference type="EMBL" id="KTD81931.1"/>
    </source>
</evidence>
<organism evidence="1 2">
    <name type="scientific">Legionella worsleiensis</name>
    <dbReference type="NCBI Taxonomy" id="45076"/>
    <lineage>
        <taxon>Bacteria</taxon>
        <taxon>Pseudomonadati</taxon>
        <taxon>Pseudomonadota</taxon>
        <taxon>Gammaproteobacteria</taxon>
        <taxon>Legionellales</taxon>
        <taxon>Legionellaceae</taxon>
        <taxon>Legionella</taxon>
    </lineage>
</organism>
<proteinExistence type="predicted"/>
<sequence length="363" mass="42479">MIILKATDAYIQDFRHLLAQAKLAIEASDAKDVPSGAFFEVYLYDLLEKLSVNTVFSNTFEITSKFAFPDIISKIEQNKWIGIEVKTSQKDWKCFGNSIFENTRIKEVENIFIFFLKSKPNLSCRWDYYAHCIESINITHSPRYQINMNLLEEGKENIFTLFNVTYDEFRALSVEDRMDYVRKLKKKEVGANMALWWLPSNENDEADDSKLAIKLLSELPKSKKNNIISRAIICFPELFLKKSPHKYHRVAKWLAAEFGVVSHSLRDEFSAGGQIKVQIAKNQFLIPRIYELLITLRDEILFLFKTMNTDLLSEYWPDLYVEDTPIQRWIKLVSHYAATSRLSNEHFPVALWLTQLFIQQKED</sequence>
<dbReference type="Proteomes" id="UP000054662">
    <property type="component" value="Unassembled WGS sequence"/>
</dbReference>
<dbReference type="STRING" id="45076.Lwor_0234"/>
<dbReference type="AlphaFoldDB" id="A0A0W1AKP7"/>
<dbReference type="RefSeq" id="WP_058491981.1">
    <property type="nucleotide sequence ID" value="NZ_CBCRUR010000002.1"/>
</dbReference>
<protein>
    <submittedName>
        <fullName evidence="1">Uncharacterized protein</fullName>
    </submittedName>
</protein>
<comment type="caution">
    <text evidence="1">The sequence shown here is derived from an EMBL/GenBank/DDBJ whole genome shotgun (WGS) entry which is preliminary data.</text>
</comment>
<dbReference type="PATRIC" id="fig|45076.6.peg.258"/>
<gene>
    <name evidence="1" type="ORF">Lwor_0234</name>
</gene>